<dbReference type="InterPro" id="IPR035937">
    <property type="entry name" value="FPG_N"/>
</dbReference>
<dbReference type="PROSITE" id="PS51066">
    <property type="entry name" value="ZF_FPG_2"/>
    <property type="match status" value="1"/>
</dbReference>
<dbReference type="SMART" id="SM00898">
    <property type="entry name" value="Fapy_DNA_glyco"/>
    <property type="match status" value="1"/>
</dbReference>
<gene>
    <name evidence="17" type="ORF">ACFQ3T_01150</name>
</gene>
<evidence type="ECO:0000256" key="15">
    <source>
        <dbReference type="PROSITE-ProRule" id="PRU00391"/>
    </source>
</evidence>
<dbReference type="Proteomes" id="UP001597168">
    <property type="component" value="Unassembled WGS sequence"/>
</dbReference>
<comment type="catalytic activity">
    <reaction evidence="14">
        <text>2'-deoxyribonucleotide-(2'-deoxyribose 5'-phosphate)-2'-deoxyribonucleotide-DNA = a 3'-end 2'-deoxyribonucleotide-(2,3-dehydro-2,3-deoxyribose 5'-phosphate)-DNA + a 5'-end 5'-phospho-2'-deoxyribonucleoside-DNA + H(+)</text>
        <dbReference type="Rhea" id="RHEA:66592"/>
        <dbReference type="Rhea" id="RHEA-COMP:13180"/>
        <dbReference type="Rhea" id="RHEA-COMP:16897"/>
        <dbReference type="Rhea" id="RHEA-COMP:17067"/>
        <dbReference type="ChEBI" id="CHEBI:15378"/>
        <dbReference type="ChEBI" id="CHEBI:136412"/>
        <dbReference type="ChEBI" id="CHEBI:157695"/>
        <dbReference type="ChEBI" id="CHEBI:167181"/>
        <dbReference type="EC" id="4.2.99.18"/>
    </reaction>
</comment>
<evidence type="ECO:0000256" key="13">
    <source>
        <dbReference type="ARBA" id="ARBA00023295"/>
    </source>
</evidence>
<dbReference type="SMART" id="SM01232">
    <property type="entry name" value="H2TH"/>
    <property type="match status" value="1"/>
</dbReference>
<sequence>MPEGHTLHRLAELHHRRYAGSTVRVSSPQGRFPASTVDGRRFLRAEAHGKHLFHVYGPDATVHVHLGLYGTFSESPHPVTEPVGQVRMRLAGPTHWTDLRGPTRCEVLTDVEVAALRARLGPDPLRRDAKPELAYARVARSRQSIAVLLMDQSVLAGVGNVYRAEVLFRHGVHPLVPGNRVDRALWDDLWSDLAVLMRAGVEAGRIDTVRPEHLPEVTGRAPRQDRHGGEVYVYRRTGQPCLLCGTPVAAAELAARNLYWCPTCQPA</sequence>
<dbReference type="CDD" id="cd08970">
    <property type="entry name" value="AcNei1_N"/>
    <property type="match status" value="1"/>
</dbReference>
<dbReference type="Gene3D" id="3.20.190.10">
    <property type="entry name" value="MutM-like, N-terminal"/>
    <property type="match status" value="1"/>
</dbReference>
<dbReference type="InterPro" id="IPR012319">
    <property type="entry name" value="FPG_cat"/>
</dbReference>
<comment type="cofactor">
    <cofactor evidence="1">
        <name>Zn(2+)</name>
        <dbReference type="ChEBI" id="CHEBI:29105"/>
    </cofactor>
</comment>
<keyword evidence="4" id="KW-0479">Metal-binding</keyword>
<keyword evidence="12" id="KW-0511">Multifunctional enzyme</keyword>
<accession>A0ABW3QIG2</accession>
<evidence type="ECO:0000256" key="9">
    <source>
        <dbReference type="ARBA" id="ARBA00023125"/>
    </source>
</evidence>
<dbReference type="Pfam" id="PF01149">
    <property type="entry name" value="Fapy_DNA_glyco"/>
    <property type="match status" value="1"/>
</dbReference>
<evidence type="ECO:0000256" key="8">
    <source>
        <dbReference type="ARBA" id="ARBA00022833"/>
    </source>
</evidence>
<evidence type="ECO:0000256" key="2">
    <source>
        <dbReference type="ARBA" id="ARBA00009409"/>
    </source>
</evidence>
<keyword evidence="10" id="KW-0234">DNA repair</keyword>
<comment type="caution">
    <text evidence="17">The sequence shown here is derived from an EMBL/GenBank/DDBJ whole genome shotgun (WGS) entry which is preliminary data.</text>
</comment>
<evidence type="ECO:0000256" key="7">
    <source>
        <dbReference type="ARBA" id="ARBA00022801"/>
    </source>
</evidence>
<proteinExistence type="inferred from homology"/>
<dbReference type="SUPFAM" id="SSF81624">
    <property type="entry name" value="N-terminal domain of MutM-like DNA repair proteins"/>
    <property type="match status" value="1"/>
</dbReference>
<dbReference type="SUPFAM" id="SSF46946">
    <property type="entry name" value="S13-like H2TH domain"/>
    <property type="match status" value="1"/>
</dbReference>
<dbReference type="EMBL" id="JBHTLK010000003">
    <property type="protein sequence ID" value="MFD1145725.1"/>
    <property type="molecule type" value="Genomic_DNA"/>
</dbReference>
<dbReference type="PANTHER" id="PTHR42697">
    <property type="entry name" value="ENDONUCLEASE 8"/>
    <property type="match status" value="1"/>
</dbReference>
<reference evidence="18" key="1">
    <citation type="journal article" date="2019" name="Int. J. Syst. Evol. Microbiol.">
        <title>The Global Catalogue of Microorganisms (GCM) 10K type strain sequencing project: providing services to taxonomists for standard genome sequencing and annotation.</title>
        <authorList>
            <consortium name="The Broad Institute Genomics Platform"/>
            <consortium name="The Broad Institute Genome Sequencing Center for Infectious Disease"/>
            <person name="Wu L."/>
            <person name="Ma J."/>
        </authorList>
    </citation>
    <scope>NUCLEOTIDE SEQUENCE [LARGE SCALE GENOMIC DNA]</scope>
    <source>
        <strain evidence="18">CCUG 60214</strain>
    </source>
</reference>
<keyword evidence="9" id="KW-0238">DNA-binding</keyword>
<dbReference type="EC" id="4.2.99.18" evidence="3"/>
<comment type="similarity">
    <text evidence="2">Belongs to the FPG family.</text>
</comment>
<keyword evidence="18" id="KW-1185">Reference proteome</keyword>
<feature type="domain" description="FPG-type" evidence="16">
    <location>
        <begin position="232"/>
        <end position="266"/>
    </location>
</feature>
<evidence type="ECO:0000313" key="17">
    <source>
        <dbReference type="EMBL" id="MFD1145725.1"/>
    </source>
</evidence>
<dbReference type="InterPro" id="IPR015886">
    <property type="entry name" value="H2TH_FPG"/>
</dbReference>
<evidence type="ECO:0000256" key="4">
    <source>
        <dbReference type="ARBA" id="ARBA00022723"/>
    </source>
</evidence>
<dbReference type="RefSeq" id="WP_380718736.1">
    <property type="nucleotide sequence ID" value="NZ_JBHTLK010000003.1"/>
</dbReference>
<organism evidence="17 18">
    <name type="scientific">Saccharothrix hoggarensis</name>
    <dbReference type="NCBI Taxonomy" id="913853"/>
    <lineage>
        <taxon>Bacteria</taxon>
        <taxon>Bacillati</taxon>
        <taxon>Actinomycetota</taxon>
        <taxon>Actinomycetes</taxon>
        <taxon>Pseudonocardiales</taxon>
        <taxon>Pseudonocardiaceae</taxon>
        <taxon>Saccharothrix</taxon>
    </lineage>
</organism>
<evidence type="ECO:0000256" key="6">
    <source>
        <dbReference type="ARBA" id="ARBA00022771"/>
    </source>
</evidence>
<evidence type="ECO:0000259" key="16">
    <source>
        <dbReference type="PROSITE" id="PS51066"/>
    </source>
</evidence>
<dbReference type="SUPFAM" id="SSF57716">
    <property type="entry name" value="Glucocorticoid receptor-like (DNA-binding domain)"/>
    <property type="match status" value="1"/>
</dbReference>
<keyword evidence="6 15" id="KW-0863">Zinc-finger</keyword>
<evidence type="ECO:0000256" key="1">
    <source>
        <dbReference type="ARBA" id="ARBA00001947"/>
    </source>
</evidence>
<evidence type="ECO:0000256" key="3">
    <source>
        <dbReference type="ARBA" id="ARBA00012720"/>
    </source>
</evidence>
<name>A0ABW3QIG2_9PSEU</name>
<dbReference type="InterPro" id="IPR000214">
    <property type="entry name" value="Znf_DNA_glyclase/AP_lyase"/>
</dbReference>
<dbReference type="InterPro" id="IPR010663">
    <property type="entry name" value="Znf_FPG/IleRS"/>
</dbReference>
<keyword evidence="13" id="KW-0326">Glycosidase</keyword>
<dbReference type="Pfam" id="PF06827">
    <property type="entry name" value="zf-FPG_IleRS"/>
    <property type="match status" value="1"/>
</dbReference>
<dbReference type="Gene3D" id="1.10.8.50">
    <property type="match status" value="1"/>
</dbReference>
<evidence type="ECO:0000256" key="11">
    <source>
        <dbReference type="ARBA" id="ARBA00023239"/>
    </source>
</evidence>
<evidence type="ECO:0000313" key="18">
    <source>
        <dbReference type="Proteomes" id="UP001597168"/>
    </source>
</evidence>
<dbReference type="InterPro" id="IPR010979">
    <property type="entry name" value="Ribosomal_uS13-like_H2TH"/>
</dbReference>
<evidence type="ECO:0000256" key="12">
    <source>
        <dbReference type="ARBA" id="ARBA00023268"/>
    </source>
</evidence>
<evidence type="ECO:0000256" key="14">
    <source>
        <dbReference type="ARBA" id="ARBA00044632"/>
    </source>
</evidence>
<dbReference type="Pfam" id="PF06831">
    <property type="entry name" value="H2TH"/>
    <property type="match status" value="1"/>
</dbReference>
<dbReference type="InterPro" id="IPR015887">
    <property type="entry name" value="DNA_glyclase_Znf_dom_DNA_BS"/>
</dbReference>
<keyword evidence="5" id="KW-0227">DNA damage</keyword>
<dbReference type="PROSITE" id="PS01242">
    <property type="entry name" value="ZF_FPG_1"/>
    <property type="match status" value="1"/>
</dbReference>
<evidence type="ECO:0000256" key="10">
    <source>
        <dbReference type="ARBA" id="ARBA00023204"/>
    </source>
</evidence>
<keyword evidence="7" id="KW-0378">Hydrolase</keyword>
<keyword evidence="8" id="KW-0862">Zinc</keyword>
<dbReference type="PANTHER" id="PTHR42697:SF3">
    <property type="entry name" value="ENDONUCLEASE 8 1"/>
    <property type="match status" value="1"/>
</dbReference>
<keyword evidence="11" id="KW-0456">Lyase</keyword>
<protein>
    <recommendedName>
        <fullName evidence="3">DNA-(apurinic or apyrimidinic site) lyase</fullName>
        <ecNumber evidence="3">4.2.99.18</ecNumber>
    </recommendedName>
</protein>
<evidence type="ECO:0000256" key="5">
    <source>
        <dbReference type="ARBA" id="ARBA00022763"/>
    </source>
</evidence>